<comment type="caution">
    <text evidence="1">The sequence shown here is derived from an EMBL/GenBank/DDBJ whole genome shotgun (WGS) entry which is preliminary data.</text>
</comment>
<sequence length="77" mass="8467">MILSHMLDSFIPLSRVACIGHLIKGKGFRPSSLALDSCPIQPVWLPRDEGEIVSGEIVSREAEESSHEMTVYDTLGL</sequence>
<gene>
    <name evidence="1" type="ORF">CathTA2_0308</name>
</gene>
<organism evidence="1 2">
    <name type="scientific">Caldalkalibacillus thermarum (strain TA2.A1)</name>
    <dbReference type="NCBI Taxonomy" id="986075"/>
    <lineage>
        <taxon>Bacteria</taxon>
        <taxon>Bacillati</taxon>
        <taxon>Bacillota</taxon>
        <taxon>Bacilli</taxon>
        <taxon>Bacillales</taxon>
        <taxon>Bacillaceae</taxon>
        <taxon>Caldalkalibacillus</taxon>
    </lineage>
</organism>
<accession>F5L3E7</accession>
<reference evidence="1 2" key="1">
    <citation type="journal article" date="2011" name="J. Bacteriol.">
        <title>Draft genome sequence of the thermoalkaliphilic Caldalkalibacillus thermarum strain TA2.A1.</title>
        <authorList>
            <person name="Kalamorz F."/>
            <person name="Keis S."/>
            <person name="McMillan D.G."/>
            <person name="Olsson K."/>
            <person name="Stanton J.A."/>
            <person name="Stockwell P."/>
            <person name="Black M.A."/>
            <person name="Klingeman D.M."/>
            <person name="Land M.L."/>
            <person name="Han C.S."/>
            <person name="Martin S.L."/>
            <person name="Becher S.A."/>
            <person name="Peddie C.J."/>
            <person name="Morgan H.W."/>
            <person name="Matthies D."/>
            <person name="Preiss L."/>
            <person name="Meier T."/>
            <person name="Brown S.D."/>
            <person name="Cook G.M."/>
        </authorList>
    </citation>
    <scope>NUCLEOTIDE SEQUENCE [LARGE SCALE GENOMIC DNA]</scope>
    <source>
        <strain evidence="1 2">TA2.A1</strain>
    </source>
</reference>
<dbReference type="EMBL" id="AFCE01000041">
    <property type="protein sequence ID" value="EGL84142.1"/>
    <property type="molecule type" value="Genomic_DNA"/>
</dbReference>
<dbReference type="AlphaFoldDB" id="F5L3E7"/>
<protein>
    <submittedName>
        <fullName evidence="1">Uncharacterized protein</fullName>
    </submittedName>
</protein>
<name>F5L3E7_CALTT</name>
<evidence type="ECO:0000313" key="1">
    <source>
        <dbReference type="EMBL" id="EGL84142.1"/>
    </source>
</evidence>
<dbReference type="Proteomes" id="UP000010716">
    <property type="component" value="Unassembled WGS sequence"/>
</dbReference>
<evidence type="ECO:0000313" key="2">
    <source>
        <dbReference type="Proteomes" id="UP000010716"/>
    </source>
</evidence>
<proteinExistence type="predicted"/>